<proteinExistence type="predicted"/>
<feature type="compositionally biased region" description="Gly residues" evidence="1">
    <location>
        <begin position="125"/>
        <end position="134"/>
    </location>
</feature>
<name>A0A8E2JX59_9PEZI</name>
<feature type="compositionally biased region" description="Polar residues" evidence="1">
    <location>
        <begin position="155"/>
        <end position="170"/>
    </location>
</feature>
<accession>A0A8E2JX59</accession>
<protein>
    <recommendedName>
        <fullName evidence="2">Mso1 N-terminal domain-containing protein</fullName>
    </recommendedName>
</protein>
<dbReference type="Proteomes" id="UP000250140">
    <property type="component" value="Unassembled WGS sequence"/>
</dbReference>
<dbReference type="AlphaFoldDB" id="A0A8E2JX59"/>
<evidence type="ECO:0000259" key="2">
    <source>
        <dbReference type="Pfam" id="PF14475"/>
    </source>
</evidence>
<feature type="region of interest" description="Disordered" evidence="1">
    <location>
        <begin position="82"/>
        <end position="314"/>
    </location>
</feature>
<dbReference type="EMBL" id="KV748877">
    <property type="protein sequence ID" value="OCL12439.1"/>
    <property type="molecule type" value="Genomic_DNA"/>
</dbReference>
<evidence type="ECO:0000313" key="3">
    <source>
        <dbReference type="EMBL" id="OCL12439.1"/>
    </source>
</evidence>
<feature type="compositionally biased region" description="Polar residues" evidence="1">
    <location>
        <begin position="199"/>
        <end position="219"/>
    </location>
</feature>
<reference evidence="3 4" key="1">
    <citation type="journal article" date="2016" name="Nat. Commun.">
        <title>Ectomycorrhizal ecology is imprinted in the genome of the dominant symbiotic fungus Cenococcum geophilum.</title>
        <authorList>
            <consortium name="DOE Joint Genome Institute"/>
            <person name="Peter M."/>
            <person name="Kohler A."/>
            <person name="Ohm R.A."/>
            <person name="Kuo A."/>
            <person name="Krutzmann J."/>
            <person name="Morin E."/>
            <person name="Arend M."/>
            <person name="Barry K.W."/>
            <person name="Binder M."/>
            <person name="Choi C."/>
            <person name="Clum A."/>
            <person name="Copeland A."/>
            <person name="Grisel N."/>
            <person name="Haridas S."/>
            <person name="Kipfer T."/>
            <person name="LaButti K."/>
            <person name="Lindquist E."/>
            <person name="Lipzen A."/>
            <person name="Maire R."/>
            <person name="Meier B."/>
            <person name="Mihaltcheva S."/>
            <person name="Molinier V."/>
            <person name="Murat C."/>
            <person name="Poggeler S."/>
            <person name="Quandt C.A."/>
            <person name="Sperisen C."/>
            <person name="Tritt A."/>
            <person name="Tisserant E."/>
            <person name="Crous P.W."/>
            <person name="Henrissat B."/>
            <person name="Nehls U."/>
            <person name="Egli S."/>
            <person name="Spatafora J.W."/>
            <person name="Grigoriev I.V."/>
            <person name="Martin F.M."/>
        </authorList>
    </citation>
    <scope>NUCLEOTIDE SEQUENCE [LARGE SCALE GENOMIC DNA]</scope>
    <source>
        <strain evidence="3 4">CBS 207.34</strain>
    </source>
</reference>
<gene>
    <name evidence="3" type="ORF">AOQ84DRAFT_386130</name>
</gene>
<evidence type="ECO:0000313" key="4">
    <source>
        <dbReference type="Proteomes" id="UP000250140"/>
    </source>
</evidence>
<feature type="compositionally biased region" description="Polar residues" evidence="1">
    <location>
        <begin position="263"/>
        <end position="281"/>
    </location>
</feature>
<dbReference type="OrthoDB" id="2683368at2759"/>
<feature type="domain" description="Mso1 N-terminal" evidence="2">
    <location>
        <begin position="28"/>
        <end position="67"/>
    </location>
</feature>
<organism evidence="3 4">
    <name type="scientific">Glonium stellatum</name>
    <dbReference type="NCBI Taxonomy" id="574774"/>
    <lineage>
        <taxon>Eukaryota</taxon>
        <taxon>Fungi</taxon>
        <taxon>Dikarya</taxon>
        <taxon>Ascomycota</taxon>
        <taxon>Pezizomycotina</taxon>
        <taxon>Dothideomycetes</taxon>
        <taxon>Pleosporomycetidae</taxon>
        <taxon>Gloniales</taxon>
        <taxon>Gloniaceae</taxon>
        <taxon>Glonium</taxon>
    </lineage>
</organism>
<dbReference type="Pfam" id="PF14475">
    <property type="entry name" value="Mso1_Sec1_bdg"/>
    <property type="match status" value="1"/>
</dbReference>
<sequence length="314" mass="33633">MRPIWESKFSMSSYISNLLTTTTSRYNSLRRTLLSDEADGDTEDDSHISRVLRAYYTEKGRPFPPWLPPDPKAPQLAPTQFVSSAGRQPGQPATGRGGGLSDLWDSPQQQQQQQEPTSLRRTAQGRGGGRGQQGRPGIVDSYPTAESARPLPSQRAGSYQSAVSQQSFTRPPTEPSPPPSSGSGGTAQERLKARLWGSGRSNSPTPRVATSTANTSPAQTPGIGQAGLRNPYERSNVNTQSSRPSAPYPDDRSGYSMGGGQGTREQSPYMSANSPWSTSGDEFSGAYDSGGRSYGGPRTGGRERIGLPNGPRPR</sequence>
<evidence type="ECO:0000256" key="1">
    <source>
        <dbReference type="SAM" id="MobiDB-lite"/>
    </source>
</evidence>
<feature type="compositionally biased region" description="Polar residues" evidence="1">
    <location>
        <begin position="233"/>
        <end position="244"/>
    </location>
</feature>
<keyword evidence="4" id="KW-1185">Reference proteome</keyword>
<dbReference type="InterPro" id="IPR028095">
    <property type="entry name" value="Mso1_N_dom"/>
</dbReference>